<evidence type="ECO:0000313" key="4">
    <source>
        <dbReference type="Proteomes" id="UP000046392"/>
    </source>
</evidence>
<dbReference type="PROSITE" id="PS50954">
    <property type="entry name" value="LEM"/>
    <property type="match status" value="1"/>
</dbReference>
<dbReference type="WBParaSite" id="SPAL_0000787800.1">
    <property type="protein sequence ID" value="SPAL_0000787800.1"/>
    <property type="gene ID" value="SPAL_0000787800"/>
</dbReference>
<reference evidence="5" key="1">
    <citation type="submission" date="2017-02" db="UniProtKB">
        <authorList>
            <consortium name="WormBaseParasite"/>
        </authorList>
    </citation>
    <scope>IDENTIFICATION</scope>
</reference>
<evidence type="ECO:0000313" key="5">
    <source>
        <dbReference type="WBParaSite" id="SPAL_0000787800.1"/>
    </source>
</evidence>
<dbReference type="Pfam" id="PF03020">
    <property type="entry name" value="LEM"/>
    <property type="match status" value="1"/>
</dbReference>
<dbReference type="InterPro" id="IPR003887">
    <property type="entry name" value="LEM_dom"/>
</dbReference>
<dbReference type="InterPro" id="IPR011015">
    <property type="entry name" value="LEM/LEM-like_dom_sf"/>
</dbReference>
<sequence length="213" mass="24289">MEFDTLTATTVSELSNKQLIDACKHFNIACGAINKTSRELFEKKLVAALTSSANGHSPVQVVEEVEEVYVENPSTPLFVNEFENSKNLFESEEVNVYNDTPYPVIRSSKITKRITTESSSPRSYRRENYEGEGGENCDGEESVRILTDAERAERRARLFSKAVHQEPPVFVEEKKSIGSTILKLTCLALFLLFAYFFYIEHMKRLQEENNDEL</sequence>
<keyword evidence="2" id="KW-0472">Membrane</keyword>
<keyword evidence="2" id="KW-1133">Transmembrane helix</keyword>
<evidence type="ECO:0000256" key="1">
    <source>
        <dbReference type="SAM" id="MobiDB-lite"/>
    </source>
</evidence>
<dbReference type="Gene3D" id="1.10.720.40">
    <property type="match status" value="1"/>
</dbReference>
<dbReference type="SUPFAM" id="SSF63451">
    <property type="entry name" value="LEM domain"/>
    <property type="match status" value="1"/>
</dbReference>
<keyword evidence="2" id="KW-0812">Transmembrane</keyword>
<proteinExistence type="predicted"/>
<keyword evidence="4" id="KW-1185">Reference proteome</keyword>
<dbReference type="AlphaFoldDB" id="A0A0N5BPQ2"/>
<name>A0A0N5BPQ2_STREA</name>
<evidence type="ECO:0000259" key="3">
    <source>
        <dbReference type="PROSITE" id="PS50954"/>
    </source>
</evidence>
<feature type="domain" description="LEM" evidence="3">
    <location>
        <begin position="8"/>
        <end position="52"/>
    </location>
</feature>
<evidence type="ECO:0000256" key="2">
    <source>
        <dbReference type="SAM" id="Phobius"/>
    </source>
</evidence>
<dbReference type="Proteomes" id="UP000046392">
    <property type="component" value="Unplaced"/>
</dbReference>
<feature type="region of interest" description="Disordered" evidence="1">
    <location>
        <begin position="116"/>
        <end position="139"/>
    </location>
</feature>
<feature type="transmembrane region" description="Helical" evidence="2">
    <location>
        <begin position="181"/>
        <end position="199"/>
    </location>
</feature>
<protein>
    <submittedName>
        <fullName evidence="5">LEM domain-containing protein</fullName>
    </submittedName>
</protein>
<feature type="compositionally biased region" description="Acidic residues" evidence="1">
    <location>
        <begin position="130"/>
        <end position="139"/>
    </location>
</feature>
<organism evidence="4 5">
    <name type="scientific">Strongyloides papillosus</name>
    <name type="common">Intestinal threadworm</name>
    <dbReference type="NCBI Taxonomy" id="174720"/>
    <lineage>
        <taxon>Eukaryota</taxon>
        <taxon>Metazoa</taxon>
        <taxon>Ecdysozoa</taxon>
        <taxon>Nematoda</taxon>
        <taxon>Chromadorea</taxon>
        <taxon>Rhabditida</taxon>
        <taxon>Tylenchina</taxon>
        <taxon>Panagrolaimomorpha</taxon>
        <taxon>Strongyloidoidea</taxon>
        <taxon>Strongyloididae</taxon>
        <taxon>Strongyloides</taxon>
    </lineage>
</organism>
<accession>A0A0N5BPQ2</accession>